<dbReference type="RefSeq" id="WP_166590551.1">
    <property type="nucleotide sequence ID" value="NZ_CP130043.1"/>
</dbReference>
<proteinExistence type="predicted"/>
<keyword evidence="3" id="KW-1185">Reference proteome</keyword>
<sequence>MTRWLHHLSLLLSLCLALTACNRVDLAYRNLDMLIPWTLDDYLDMNSQQKDWLDERLKQHLSWHCSTQLPGYLDWLSGLQQMIASNEVSEDALQRRTLEARQAIAQTARQITPSAVELLQGMSDQQVKGMNQVFAKDLREHRDKYLKPPLAQQIRQRGERMDKRLSDWLGPLNPAQKERVTAWSTALGEQNQQWIANRAHWQAQFSAAMAQRQSTDFAPRIEALLVDRESLWTPAYRQAFSDTEAQARSLLVDLMDQSSANQRQRLVQKIDKLRSNLQALKCLRT</sequence>
<gene>
    <name evidence="2" type="ORF">H7995_17995</name>
</gene>
<dbReference type="Pfam" id="PF19795">
    <property type="entry name" value="DUF6279"/>
    <property type="match status" value="1"/>
</dbReference>
<evidence type="ECO:0000256" key="1">
    <source>
        <dbReference type="SAM" id="SignalP"/>
    </source>
</evidence>
<evidence type="ECO:0000313" key="3">
    <source>
        <dbReference type="Proteomes" id="UP000526003"/>
    </source>
</evidence>
<dbReference type="PIRSF" id="PIRSF028200">
    <property type="entry name" value="UCP028200"/>
    <property type="match status" value="1"/>
</dbReference>
<reference evidence="2 3" key="1">
    <citation type="submission" date="2020-08" db="EMBL/GenBank/DDBJ databases">
        <title>Pseudomonas sp. nov.</title>
        <authorList>
            <person name="Gieschler S."/>
            <person name="Fiedler G."/>
            <person name="Brinks E."/>
            <person name="Boehnlein C."/>
            <person name="Franz C.M.A.P."/>
            <person name="Kabisch J."/>
        </authorList>
    </citation>
    <scope>NUCLEOTIDE SEQUENCE [LARGE SCALE GENOMIC DNA]</scope>
    <source>
        <strain evidence="2 3">MBT-1</strain>
    </source>
</reference>
<comment type="caution">
    <text evidence="2">The sequence shown here is derived from an EMBL/GenBank/DDBJ whole genome shotgun (WGS) entry which is preliminary data.</text>
</comment>
<feature type="chain" id="PRO_5031313468" description="Lipoprotein" evidence="1">
    <location>
        <begin position="21"/>
        <end position="285"/>
    </location>
</feature>
<dbReference type="AlphaFoldDB" id="A0A7X1GGD1"/>
<dbReference type="PROSITE" id="PS51257">
    <property type="entry name" value="PROKAR_LIPOPROTEIN"/>
    <property type="match status" value="1"/>
</dbReference>
<evidence type="ECO:0000313" key="2">
    <source>
        <dbReference type="EMBL" id="MBC2691685.1"/>
    </source>
</evidence>
<protein>
    <recommendedName>
        <fullName evidence="4">Lipoprotein</fullName>
    </recommendedName>
</protein>
<dbReference type="EMBL" id="JACMYG010000019">
    <property type="protein sequence ID" value="MBC2691685.1"/>
    <property type="molecule type" value="Genomic_DNA"/>
</dbReference>
<accession>A0A7X1GGD1</accession>
<keyword evidence="1" id="KW-0732">Signal</keyword>
<feature type="signal peptide" evidence="1">
    <location>
        <begin position="1"/>
        <end position="20"/>
    </location>
</feature>
<name>A0A7X1GGD1_9PSED</name>
<organism evidence="2 3">
    <name type="scientific">Pseudomonas kielensis</name>
    <dbReference type="NCBI Taxonomy" id="2762577"/>
    <lineage>
        <taxon>Bacteria</taxon>
        <taxon>Pseudomonadati</taxon>
        <taxon>Pseudomonadota</taxon>
        <taxon>Gammaproteobacteria</taxon>
        <taxon>Pseudomonadales</taxon>
        <taxon>Pseudomonadaceae</taxon>
        <taxon>Pseudomonas</taxon>
    </lineage>
</organism>
<evidence type="ECO:0008006" key="4">
    <source>
        <dbReference type="Google" id="ProtNLM"/>
    </source>
</evidence>
<dbReference type="Proteomes" id="UP000526003">
    <property type="component" value="Unassembled WGS sequence"/>
</dbReference>
<dbReference type="InterPro" id="IPR016875">
    <property type="entry name" value="UCP028200"/>
</dbReference>